<reference evidence="1" key="1">
    <citation type="submission" date="2024-07" db="EMBL/GenBank/DDBJ databases">
        <title>Metagenome and Metagenome-Assembled Genomes of Archaea from a hot spring from the geothermal field of Los Azufres, Mexico.</title>
        <authorList>
            <person name="Marin-Paredes R."/>
            <person name="Martinez-Romero E."/>
            <person name="Servin-Garciduenas L.E."/>
        </authorList>
    </citation>
    <scope>NUCLEOTIDE SEQUENCE</scope>
</reference>
<name>A0ACC6V3C0_9CREN</name>
<dbReference type="EMBL" id="JZWT02000033">
    <property type="protein sequence ID" value="MFB6491422.1"/>
    <property type="molecule type" value="Genomic_DNA"/>
</dbReference>
<comment type="caution">
    <text evidence="1">The sequence shown here is derived from an EMBL/GenBank/DDBJ whole genome shotgun (WGS) entry which is preliminary data.</text>
</comment>
<dbReference type="Proteomes" id="UP000033636">
    <property type="component" value="Unassembled WGS sequence"/>
</dbReference>
<proteinExistence type="predicted"/>
<evidence type="ECO:0000313" key="2">
    <source>
        <dbReference type="Proteomes" id="UP000033636"/>
    </source>
</evidence>
<organism evidence="1 2">
    <name type="scientific">Thermoproteus sp. AZ2</name>
    <dbReference type="NCBI Taxonomy" id="1609232"/>
    <lineage>
        <taxon>Archaea</taxon>
        <taxon>Thermoproteota</taxon>
        <taxon>Thermoprotei</taxon>
        <taxon>Thermoproteales</taxon>
        <taxon>Thermoproteaceae</taxon>
        <taxon>Thermoproteus</taxon>
    </lineage>
</organism>
<evidence type="ECO:0000313" key="1">
    <source>
        <dbReference type="EMBL" id="MFB6491422.1"/>
    </source>
</evidence>
<sequence>MLKAALFSGGKDSVYAALLDWPVDVFITFVYEFPRPSPHLLNMGKVVELANALKVPLVIYRVNRGREFQEEVDLLRRLGVSELVAGDQAVEEHLKYMERLAAESGARLREPLWGLDPAEILIKELEELEFLIIGARADAAELVCSRVGAGDGPRLLEASRRLGVDPIGERGEYHSLVVKVKRLGASIGYRCLGARTFGDYVIAEVA</sequence>
<accession>A0ACC6V3C0</accession>
<protein>
    <submittedName>
        <fullName evidence="1">ATPase</fullName>
    </submittedName>
</protein>
<gene>
    <name evidence="1" type="ORF">TU35_009375</name>
</gene>